<dbReference type="SUPFAM" id="SSF53850">
    <property type="entry name" value="Periplasmic binding protein-like II"/>
    <property type="match status" value="1"/>
</dbReference>
<keyword evidence="6" id="KW-0406">Ion transport</keyword>
<evidence type="ECO:0000256" key="1">
    <source>
        <dbReference type="ARBA" id="ARBA00004141"/>
    </source>
</evidence>
<evidence type="ECO:0000313" key="17">
    <source>
        <dbReference type="Proteomes" id="UP001162164"/>
    </source>
</evidence>
<keyword evidence="7 13" id="KW-0472">Membrane</keyword>
<dbReference type="InterPro" id="IPR015683">
    <property type="entry name" value="Ionotropic_Glu_rcpt"/>
</dbReference>
<dbReference type="Gene3D" id="1.10.287.70">
    <property type="match status" value="1"/>
</dbReference>
<name>A0ABQ9JGS5_9CUCU</name>
<comment type="caution">
    <text evidence="16">The sequence shown here is derived from an EMBL/GenBank/DDBJ whole genome shotgun (WGS) entry which is preliminary data.</text>
</comment>
<keyword evidence="3" id="KW-0813">Transport</keyword>
<evidence type="ECO:0000259" key="14">
    <source>
        <dbReference type="SMART" id="SM00079"/>
    </source>
</evidence>
<keyword evidence="9" id="KW-0325">Glycoprotein</keyword>
<protein>
    <submittedName>
        <fullName evidence="16">Uncharacterized protein</fullName>
    </submittedName>
</protein>
<feature type="compositionally biased region" description="Polar residues" evidence="12">
    <location>
        <begin position="1505"/>
        <end position="1516"/>
    </location>
</feature>
<feature type="domain" description="Ionotropic glutamate receptor L-glutamate and glycine-binding" evidence="15">
    <location>
        <begin position="723"/>
        <end position="796"/>
    </location>
</feature>
<feature type="compositionally biased region" description="Polar residues" evidence="12">
    <location>
        <begin position="1533"/>
        <end position="1558"/>
    </location>
</feature>
<evidence type="ECO:0000256" key="11">
    <source>
        <dbReference type="ARBA" id="ARBA00023303"/>
    </source>
</evidence>
<proteinExistence type="inferred from homology"/>
<dbReference type="Gene3D" id="3.40.190.10">
    <property type="entry name" value="Periplasmic binding protein-like II"/>
    <property type="match status" value="3"/>
</dbReference>
<evidence type="ECO:0000313" key="16">
    <source>
        <dbReference type="EMBL" id="KAJ8976794.1"/>
    </source>
</evidence>
<keyword evidence="17" id="KW-1185">Reference proteome</keyword>
<evidence type="ECO:0000256" key="4">
    <source>
        <dbReference type="ARBA" id="ARBA00022692"/>
    </source>
</evidence>
<dbReference type="PANTHER" id="PTHR18966">
    <property type="entry name" value="IONOTROPIC GLUTAMATE RECEPTOR"/>
    <property type="match status" value="1"/>
</dbReference>
<feature type="region of interest" description="Disordered" evidence="12">
    <location>
        <begin position="436"/>
        <end position="455"/>
    </location>
</feature>
<keyword evidence="10" id="KW-1071">Ligand-gated ion channel</keyword>
<evidence type="ECO:0000256" key="7">
    <source>
        <dbReference type="ARBA" id="ARBA00023136"/>
    </source>
</evidence>
<feature type="transmembrane region" description="Helical" evidence="13">
    <location>
        <begin position="1192"/>
        <end position="1208"/>
    </location>
</feature>
<evidence type="ECO:0000256" key="8">
    <source>
        <dbReference type="ARBA" id="ARBA00023170"/>
    </source>
</evidence>
<feature type="region of interest" description="Disordered" evidence="12">
    <location>
        <begin position="1489"/>
        <end position="1597"/>
    </location>
</feature>
<gene>
    <name evidence="16" type="ORF">NQ317_014137</name>
</gene>
<feature type="compositionally biased region" description="Basic and acidic residues" evidence="12">
    <location>
        <begin position="1559"/>
        <end position="1574"/>
    </location>
</feature>
<evidence type="ECO:0000256" key="5">
    <source>
        <dbReference type="ARBA" id="ARBA00022989"/>
    </source>
</evidence>
<dbReference type="EMBL" id="JAPWTJ010000628">
    <property type="protein sequence ID" value="KAJ8976794.1"/>
    <property type="molecule type" value="Genomic_DNA"/>
</dbReference>
<evidence type="ECO:0000256" key="13">
    <source>
        <dbReference type="SAM" id="Phobius"/>
    </source>
</evidence>
<evidence type="ECO:0000256" key="12">
    <source>
        <dbReference type="SAM" id="MobiDB-lite"/>
    </source>
</evidence>
<feature type="compositionally biased region" description="Basic and acidic residues" evidence="12">
    <location>
        <begin position="1519"/>
        <end position="1529"/>
    </location>
</feature>
<evidence type="ECO:0000256" key="3">
    <source>
        <dbReference type="ARBA" id="ARBA00022448"/>
    </source>
</evidence>
<sequence length="1632" mass="183601">MNVMQTSPSEVHLAPTGRELVQALRGLLTQAHWHTFTVLADQASATALHRPELWDTLGATPLHPTLVGLPSPLRPQNLFRLALNRVRRATDLETYPRGSGLSGGPINVSPIADAIVALVDNRVKGDWLISQDRQGGVVILMSDRPSAVRVLEDAKRLNMMDGHFTIGEFARDGAEDRAKRSLEKSDISDMHVNYLLRNDHNLLFSRGVESSKLKDRRVHHRAQTAGDGVSKGDLPAGLLSLKPLAIKVDRHLVKGAVRLLVAALKLVIDRSPQWMLNNLVKGPMSNSCWKNVTTDEDGFISDFASCHASGIALDKLDACLFSLGLRGFTVYCTGREFMVVITSNIVSPAKARSVEFHWKIKSICCEVFGSRICFGPPIGIAMSPGPGSWKQEFVDFSVTFSGYDQFPVYRALVFLHQKTHLKLIGQIDLMSRKPEVSLNTRPPKSLDVPRDINHPRRWDVNRNRSKMPEGPLVALCGQTRVTKYGQKRPEYKHRLRRAVYGEGVTPPLDCVERFSILSGKGSLLYSSESFRGKGMIRVQGVVELARELKLACSNALAGRKFTQEIGVDKVDKSLVANFEILNLVPEHSFYANKTESDVSLSGSVKWKRVGMVSGRSVRLDTIIWPGGDLSVAAVSTRARTVFRVVTALAPPFVMESELDEDGQCLRGLPCHRVLTSDKDNLTLVFNEMKRLEEEEDDQEDESQYSEYKQFANEYTDDADRFFPFQKFKYRTNCCYGLSMDLLENIAQELEFDFRLYIVADGLFGSRTVTNKLRNKRDVDSDEVDFKWSGIMGDLVSGAAHMSFAALSVSGARSEVIDFSVPYFYSGVSFLTSPQQKSEIPLMAFLLPFSPELWIAIFTSLNITAIAVAIYEWLSPFGLNPWGRQRSKNFSMSSALWVMWGLLCGHLVAFKAPKSWPNKFLINVWGGFSLLSQKVGAPRASAAEYYVQKANQEGVMKLRNGSLDILIADTPILDYYRATDHGCKLQKIGDSINEDTYAIGMGKGFPLKDSISAVIAKYSSNGYMDILQEKWYGGLPCFKLATEIAQPRPLGVAAVTGVFILLGVGVILGLVILLVEHLFFRYTLPILRDKPKGSIWRSRNIMFFSQKLYRFINCVELVSPHHAARELVHTIRQGQITSLFQKSIKRVCMGSNLFSYTQTPDTTCDKVRLRLYDSSRAFIDHEIPGTAIYRLEFWMFVSLLILLLLYRLLKEHEQRRRRKSKAQFFEMIQEIRRQQQEEREPQLESVTEVDSEYQLSPEEKRSKLSPSIIKRTFMRTSPKSDHSRKVKSPTTYFNKQLFSPRSATKANSSTALNVRRFSTDSVFNSQTLKQDHSSVVGRRLSKDASMFLTSSPPDINSRRSSYLDIINSGNNKLSGKSPILSIENLSDCSSSKYSDLSRKLSDSESIGRKLATLPKYRETVDKHRLQPQYSLTLGKSDETLTGSQKNDQQVSAAKSFTNIADTSSQYCIESRSKALDEEIAKRNRQTIQELQGILGKNPKPPKRINDNNTKQNTNPQIRIQIEDTTKEEPRNPPFVQQEQNQTSKNKLAEQSKSLDSNHPTGRERSRSRSRLKDDGLPPAPPPPNCSPRNSNGRSPLERLSKDELVLLWRSSESELRSHLLKAIRDKEEPTDPP</sequence>
<evidence type="ECO:0000256" key="6">
    <source>
        <dbReference type="ARBA" id="ARBA00023065"/>
    </source>
</evidence>
<feature type="transmembrane region" description="Helical" evidence="13">
    <location>
        <begin position="852"/>
        <end position="873"/>
    </location>
</feature>
<feature type="transmembrane region" description="Helical" evidence="13">
    <location>
        <begin position="1049"/>
        <end position="1074"/>
    </location>
</feature>
<evidence type="ECO:0000259" key="15">
    <source>
        <dbReference type="SMART" id="SM00918"/>
    </source>
</evidence>
<comment type="subcellular location">
    <subcellularLocation>
        <location evidence="1">Membrane</location>
        <topology evidence="1">Multi-pass membrane protein</topology>
    </subcellularLocation>
</comment>
<keyword evidence="5 13" id="KW-1133">Transmembrane helix</keyword>
<evidence type="ECO:0000256" key="10">
    <source>
        <dbReference type="ARBA" id="ARBA00023286"/>
    </source>
</evidence>
<accession>A0ABQ9JGS5</accession>
<feature type="region of interest" description="Disordered" evidence="12">
    <location>
        <begin position="1235"/>
        <end position="1260"/>
    </location>
</feature>
<dbReference type="SMART" id="SM00918">
    <property type="entry name" value="Lig_chan-Glu_bd"/>
    <property type="match status" value="1"/>
</dbReference>
<feature type="transmembrane region" description="Helical" evidence="13">
    <location>
        <begin position="893"/>
        <end position="911"/>
    </location>
</feature>
<keyword evidence="8" id="KW-0675">Receptor</keyword>
<reference evidence="16" key="1">
    <citation type="journal article" date="2023" name="Insect Mol. Biol.">
        <title>Genome sequencing provides insights into the evolution of gene families encoding plant cell wall-degrading enzymes in longhorned beetles.</title>
        <authorList>
            <person name="Shin N.R."/>
            <person name="Okamura Y."/>
            <person name="Kirsch R."/>
            <person name="Pauchet Y."/>
        </authorList>
    </citation>
    <scope>NUCLEOTIDE SEQUENCE</scope>
    <source>
        <strain evidence="16">MMC_N1</strain>
    </source>
</reference>
<dbReference type="InterPro" id="IPR001320">
    <property type="entry name" value="Iontro_rcpt_C"/>
</dbReference>
<dbReference type="Proteomes" id="UP001162164">
    <property type="component" value="Unassembled WGS sequence"/>
</dbReference>
<keyword evidence="4 13" id="KW-0812">Transmembrane</keyword>
<feature type="domain" description="Ionotropic glutamate receptor C-terminal" evidence="14">
    <location>
        <begin position="726"/>
        <end position="1033"/>
    </location>
</feature>
<dbReference type="Pfam" id="PF00060">
    <property type="entry name" value="Lig_chan"/>
    <property type="match status" value="1"/>
</dbReference>
<evidence type="ECO:0000256" key="9">
    <source>
        <dbReference type="ARBA" id="ARBA00023180"/>
    </source>
</evidence>
<dbReference type="InterPro" id="IPR019594">
    <property type="entry name" value="Glu/Gly-bd"/>
</dbReference>
<dbReference type="Pfam" id="PF10613">
    <property type="entry name" value="Lig_chan-Glu_bd"/>
    <property type="match status" value="1"/>
</dbReference>
<organism evidence="16 17">
    <name type="scientific">Molorchus minor</name>
    <dbReference type="NCBI Taxonomy" id="1323400"/>
    <lineage>
        <taxon>Eukaryota</taxon>
        <taxon>Metazoa</taxon>
        <taxon>Ecdysozoa</taxon>
        <taxon>Arthropoda</taxon>
        <taxon>Hexapoda</taxon>
        <taxon>Insecta</taxon>
        <taxon>Pterygota</taxon>
        <taxon>Neoptera</taxon>
        <taxon>Endopterygota</taxon>
        <taxon>Coleoptera</taxon>
        <taxon>Polyphaga</taxon>
        <taxon>Cucujiformia</taxon>
        <taxon>Chrysomeloidea</taxon>
        <taxon>Cerambycidae</taxon>
        <taxon>Lamiinae</taxon>
        <taxon>Monochamini</taxon>
        <taxon>Molorchus</taxon>
    </lineage>
</organism>
<comment type="similarity">
    <text evidence="2">Belongs to the glutamate-gated ion channel (TC 1.A.10.1) family.</text>
</comment>
<dbReference type="SMART" id="SM00079">
    <property type="entry name" value="PBPe"/>
    <property type="match status" value="1"/>
</dbReference>
<keyword evidence="11" id="KW-0407">Ion channel</keyword>
<evidence type="ECO:0000256" key="2">
    <source>
        <dbReference type="ARBA" id="ARBA00008685"/>
    </source>
</evidence>